<feature type="transmembrane region" description="Helical" evidence="7">
    <location>
        <begin position="187"/>
        <end position="211"/>
    </location>
</feature>
<dbReference type="Gene3D" id="1.20.1560.10">
    <property type="entry name" value="ABC transporter type 1, transmembrane domain"/>
    <property type="match status" value="1"/>
</dbReference>
<evidence type="ECO:0000313" key="10">
    <source>
        <dbReference type="Proteomes" id="UP000239203"/>
    </source>
</evidence>
<keyword evidence="4 9" id="KW-0067">ATP-binding</keyword>
<name>A0A2S6GK37_9PSEU</name>
<feature type="transmembrane region" description="Helical" evidence="7">
    <location>
        <begin position="292"/>
        <end position="314"/>
    </location>
</feature>
<accession>A0A2S6GK37</accession>
<comment type="caution">
    <text evidence="9">The sequence shown here is derived from an EMBL/GenBank/DDBJ whole genome shotgun (WGS) entry which is preliminary data.</text>
</comment>
<dbReference type="PANTHER" id="PTHR24221:SF646">
    <property type="entry name" value="HAEMOLYSIN SECRETION ATP-BINDING PROTEIN"/>
    <property type="match status" value="1"/>
</dbReference>
<dbReference type="Proteomes" id="UP000239203">
    <property type="component" value="Unassembled WGS sequence"/>
</dbReference>
<evidence type="ECO:0000256" key="5">
    <source>
        <dbReference type="ARBA" id="ARBA00022989"/>
    </source>
</evidence>
<keyword evidence="6 7" id="KW-0472">Membrane</keyword>
<dbReference type="GO" id="GO:0005886">
    <property type="term" value="C:plasma membrane"/>
    <property type="evidence" value="ECO:0007669"/>
    <property type="project" value="UniProtKB-SubCell"/>
</dbReference>
<dbReference type="Gene3D" id="3.40.50.300">
    <property type="entry name" value="P-loop containing nucleotide triphosphate hydrolases"/>
    <property type="match status" value="1"/>
</dbReference>
<sequence>MPDGEGGSEPLLAVERLSVPEWARLGEEVAATGFWRSTRAVPAVVARVAVLAWRASRALTAAAFAAHVLVGFLAAFGLLATAELFTALLAAGSTEHRLAAASPAVAAVVACYAGKALLGAAASAVEGSLRPLVTRAAERAVAESAVHAPLVAAEDADFQELARRAGTDGVESVDNGVRQVTGLATGLVSLVAALVSTAVLHPLLAAALLLAAGADGWAAHRVARLNRRHFLDTVTRQLVKGVVREAATARPFALERHALVLQDRLMAEYDRVTGELVVLETRLARRSALVRLVGRCVAGLGTAASFGVLALLLWTGVLPLAVAGTAVIAMRSASAALAESLRAVNLLHEDSHHLDLYRGFLAEAAARRTRVRPAPAPADPGVIRLAGVSFTYPGQDRPAVAEVDLTIRRGEVVALVGENGSGKTTLGKLITGLYPVSAGSVTWDGVDLATADPRSVHERVAVIAQTPAEWPVTAALAVRMGRLDHVDRDGARWRRALLLSGADEVVDALPHGARTLLSRRFREGRDLSGGQWQRLGIARGIYRDAPVLVADEPTAALDAKAEARVFEALRNACADGAGTTRTTILVTHRLANVRTADRVVVLAGGRIVAQGTHDELITAGGLYREMYETQASAYRDSGT</sequence>
<dbReference type="InterPro" id="IPR039421">
    <property type="entry name" value="Type_1_exporter"/>
</dbReference>
<evidence type="ECO:0000313" key="9">
    <source>
        <dbReference type="EMBL" id="PPK65587.1"/>
    </source>
</evidence>
<keyword evidence="3" id="KW-0547">Nucleotide-binding</keyword>
<feature type="transmembrane region" description="Helical" evidence="7">
    <location>
        <begin position="64"/>
        <end position="92"/>
    </location>
</feature>
<gene>
    <name evidence="9" type="ORF">CLV40_11371</name>
</gene>
<evidence type="ECO:0000256" key="7">
    <source>
        <dbReference type="SAM" id="Phobius"/>
    </source>
</evidence>
<dbReference type="RefSeq" id="WP_104481019.1">
    <property type="nucleotide sequence ID" value="NZ_CP154825.1"/>
</dbReference>
<dbReference type="CDD" id="cd03228">
    <property type="entry name" value="ABCC_MRP_Like"/>
    <property type="match status" value="1"/>
</dbReference>
<evidence type="ECO:0000256" key="3">
    <source>
        <dbReference type="ARBA" id="ARBA00022741"/>
    </source>
</evidence>
<dbReference type="InterPro" id="IPR027417">
    <property type="entry name" value="P-loop_NTPase"/>
</dbReference>
<protein>
    <submittedName>
        <fullName evidence="9">ATP-binding cassette subfamily B protein</fullName>
    </submittedName>
</protein>
<evidence type="ECO:0000259" key="8">
    <source>
        <dbReference type="PROSITE" id="PS50893"/>
    </source>
</evidence>
<dbReference type="InterPro" id="IPR003593">
    <property type="entry name" value="AAA+_ATPase"/>
</dbReference>
<evidence type="ECO:0000256" key="6">
    <source>
        <dbReference type="ARBA" id="ARBA00023136"/>
    </source>
</evidence>
<evidence type="ECO:0000256" key="2">
    <source>
        <dbReference type="ARBA" id="ARBA00022692"/>
    </source>
</evidence>
<dbReference type="EMBL" id="PTIX01000013">
    <property type="protein sequence ID" value="PPK65587.1"/>
    <property type="molecule type" value="Genomic_DNA"/>
</dbReference>
<dbReference type="GO" id="GO:0005524">
    <property type="term" value="F:ATP binding"/>
    <property type="evidence" value="ECO:0007669"/>
    <property type="project" value="UniProtKB-KW"/>
</dbReference>
<dbReference type="PROSITE" id="PS50893">
    <property type="entry name" value="ABC_TRANSPORTER_2"/>
    <property type="match status" value="1"/>
</dbReference>
<dbReference type="Pfam" id="PF00005">
    <property type="entry name" value="ABC_tran"/>
    <property type="match status" value="1"/>
</dbReference>
<dbReference type="OrthoDB" id="9806127at2"/>
<evidence type="ECO:0000256" key="1">
    <source>
        <dbReference type="ARBA" id="ARBA00004651"/>
    </source>
</evidence>
<dbReference type="InterPro" id="IPR017871">
    <property type="entry name" value="ABC_transporter-like_CS"/>
</dbReference>
<feature type="domain" description="ABC transporter" evidence="8">
    <location>
        <begin position="383"/>
        <end position="629"/>
    </location>
</feature>
<proteinExistence type="predicted"/>
<dbReference type="GO" id="GO:0016887">
    <property type="term" value="F:ATP hydrolysis activity"/>
    <property type="evidence" value="ECO:0007669"/>
    <property type="project" value="InterPro"/>
</dbReference>
<keyword evidence="10" id="KW-1185">Reference proteome</keyword>
<dbReference type="GO" id="GO:0034040">
    <property type="term" value="F:ATPase-coupled lipid transmembrane transporter activity"/>
    <property type="evidence" value="ECO:0007669"/>
    <property type="project" value="TreeGrafter"/>
</dbReference>
<evidence type="ECO:0000256" key="4">
    <source>
        <dbReference type="ARBA" id="ARBA00022840"/>
    </source>
</evidence>
<dbReference type="SUPFAM" id="SSF90123">
    <property type="entry name" value="ABC transporter transmembrane region"/>
    <property type="match status" value="1"/>
</dbReference>
<dbReference type="PANTHER" id="PTHR24221">
    <property type="entry name" value="ATP-BINDING CASSETTE SUB-FAMILY B"/>
    <property type="match status" value="1"/>
</dbReference>
<dbReference type="SUPFAM" id="SSF52540">
    <property type="entry name" value="P-loop containing nucleoside triphosphate hydrolases"/>
    <property type="match status" value="1"/>
</dbReference>
<comment type="subcellular location">
    <subcellularLocation>
        <location evidence="1">Cell membrane</location>
        <topology evidence="1">Multi-pass membrane protein</topology>
    </subcellularLocation>
</comment>
<keyword evidence="5 7" id="KW-1133">Transmembrane helix</keyword>
<dbReference type="InterPro" id="IPR003439">
    <property type="entry name" value="ABC_transporter-like_ATP-bd"/>
</dbReference>
<reference evidence="9 10" key="1">
    <citation type="submission" date="2018-02" db="EMBL/GenBank/DDBJ databases">
        <title>Genomic Encyclopedia of Archaeal and Bacterial Type Strains, Phase II (KMG-II): from individual species to whole genera.</title>
        <authorList>
            <person name="Goeker M."/>
        </authorList>
    </citation>
    <scope>NUCLEOTIDE SEQUENCE [LARGE SCALE GENOMIC DNA]</scope>
    <source>
        <strain evidence="9 10">YU 961-1</strain>
    </source>
</reference>
<dbReference type="SMART" id="SM00382">
    <property type="entry name" value="AAA"/>
    <property type="match status" value="1"/>
</dbReference>
<dbReference type="InterPro" id="IPR036640">
    <property type="entry name" value="ABC1_TM_sf"/>
</dbReference>
<organism evidence="9 10">
    <name type="scientific">Actinokineospora auranticolor</name>
    <dbReference type="NCBI Taxonomy" id="155976"/>
    <lineage>
        <taxon>Bacteria</taxon>
        <taxon>Bacillati</taxon>
        <taxon>Actinomycetota</taxon>
        <taxon>Actinomycetes</taxon>
        <taxon>Pseudonocardiales</taxon>
        <taxon>Pseudonocardiaceae</taxon>
        <taxon>Actinokineospora</taxon>
    </lineage>
</organism>
<dbReference type="AlphaFoldDB" id="A0A2S6GK37"/>
<dbReference type="PROSITE" id="PS00211">
    <property type="entry name" value="ABC_TRANSPORTER_1"/>
    <property type="match status" value="1"/>
</dbReference>
<keyword evidence="2 7" id="KW-0812">Transmembrane</keyword>
<feature type="transmembrane region" description="Helical" evidence="7">
    <location>
        <begin position="104"/>
        <end position="125"/>
    </location>
</feature>